<dbReference type="PANTHER" id="PTHR47089">
    <property type="entry name" value="ABC TRANSPORTER, PERMEASE PROTEIN"/>
    <property type="match status" value="1"/>
</dbReference>
<evidence type="ECO:0000256" key="4">
    <source>
        <dbReference type="ARBA" id="ARBA00022989"/>
    </source>
</evidence>
<dbReference type="PANTHER" id="PTHR47089:SF1">
    <property type="entry name" value="GUANOSINE ABC TRANSPORTER PERMEASE PROTEIN NUPP"/>
    <property type="match status" value="1"/>
</dbReference>
<evidence type="ECO:0000256" key="6">
    <source>
        <dbReference type="SAM" id="Phobius"/>
    </source>
</evidence>
<keyword evidence="2" id="KW-1003">Cell membrane</keyword>
<feature type="non-terminal residue" evidence="7">
    <location>
        <position position="1"/>
    </location>
</feature>
<dbReference type="CDD" id="cd06580">
    <property type="entry name" value="TM_PBP1_transp_TpRbsC_like"/>
    <property type="match status" value="1"/>
</dbReference>
<name>X1JSA5_9ZZZZ</name>
<evidence type="ECO:0008006" key="8">
    <source>
        <dbReference type="Google" id="ProtNLM"/>
    </source>
</evidence>
<feature type="transmembrane region" description="Helical" evidence="6">
    <location>
        <begin position="125"/>
        <end position="144"/>
    </location>
</feature>
<feature type="transmembrane region" description="Helical" evidence="6">
    <location>
        <begin position="86"/>
        <end position="113"/>
    </location>
</feature>
<organism evidence="7">
    <name type="scientific">marine sediment metagenome</name>
    <dbReference type="NCBI Taxonomy" id="412755"/>
    <lineage>
        <taxon>unclassified sequences</taxon>
        <taxon>metagenomes</taxon>
        <taxon>ecological metagenomes</taxon>
    </lineage>
</organism>
<evidence type="ECO:0000256" key="5">
    <source>
        <dbReference type="ARBA" id="ARBA00023136"/>
    </source>
</evidence>
<feature type="transmembrane region" description="Helical" evidence="6">
    <location>
        <begin position="47"/>
        <end position="74"/>
    </location>
</feature>
<dbReference type="GO" id="GO:0005886">
    <property type="term" value="C:plasma membrane"/>
    <property type="evidence" value="ECO:0007669"/>
    <property type="project" value="UniProtKB-SubCell"/>
</dbReference>
<reference evidence="7" key="1">
    <citation type="journal article" date="2014" name="Front. Microbiol.">
        <title>High frequency of phylogenetically diverse reductive dehalogenase-homologous genes in deep subseafloor sedimentary metagenomes.</title>
        <authorList>
            <person name="Kawai M."/>
            <person name="Futagami T."/>
            <person name="Toyoda A."/>
            <person name="Takaki Y."/>
            <person name="Nishi S."/>
            <person name="Hori S."/>
            <person name="Arai W."/>
            <person name="Tsubouchi T."/>
            <person name="Morono Y."/>
            <person name="Uchiyama I."/>
            <person name="Ito T."/>
            <person name="Fujiyama A."/>
            <person name="Inagaki F."/>
            <person name="Takami H."/>
        </authorList>
    </citation>
    <scope>NUCLEOTIDE SEQUENCE</scope>
    <source>
        <strain evidence="7">Expedition CK06-06</strain>
    </source>
</reference>
<evidence type="ECO:0000256" key="3">
    <source>
        <dbReference type="ARBA" id="ARBA00022692"/>
    </source>
</evidence>
<proteinExistence type="predicted"/>
<keyword evidence="4 6" id="KW-1133">Transmembrane helix</keyword>
<evidence type="ECO:0000256" key="1">
    <source>
        <dbReference type="ARBA" id="ARBA00004651"/>
    </source>
</evidence>
<dbReference type="Pfam" id="PF02653">
    <property type="entry name" value="BPD_transp_2"/>
    <property type="match status" value="1"/>
</dbReference>
<dbReference type="AlphaFoldDB" id="X1JSA5"/>
<gene>
    <name evidence="7" type="ORF">S03H2_49471</name>
</gene>
<dbReference type="GO" id="GO:0022857">
    <property type="term" value="F:transmembrane transporter activity"/>
    <property type="evidence" value="ECO:0007669"/>
    <property type="project" value="InterPro"/>
</dbReference>
<accession>X1JSA5</accession>
<comment type="subcellular location">
    <subcellularLocation>
        <location evidence="1">Cell membrane</location>
        <topology evidence="1">Multi-pass membrane protein</topology>
    </subcellularLocation>
</comment>
<dbReference type="EMBL" id="BARU01031261">
    <property type="protein sequence ID" value="GAH72683.1"/>
    <property type="molecule type" value="Genomic_DNA"/>
</dbReference>
<keyword evidence="5 6" id="KW-0472">Membrane</keyword>
<evidence type="ECO:0000256" key="2">
    <source>
        <dbReference type="ARBA" id="ARBA00022475"/>
    </source>
</evidence>
<evidence type="ECO:0000313" key="7">
    <source>
        <dbReference type="EMBL" id="GAH72683.1"/>
    </source>
</evidence>
<dbReference type="InterPro" id="IPR001851">
    <property type="entry name" value="ABC_transp_permease"/>
</dbReference>
<keyword evidence="3 6" id="KW-0812">Transmembrane</keyword>
<comment type="caution">
    <text evidence="7">The sequence shown here is derived from an EMBL/GenBank/DDBJ whole genome shotgun (WGS) entry which is preliminary data.</text>
</comment>
<protein>
    <recommendedName>
        <fullName evidence="8">ABC transporter permease</fullName>
    </recommendedName>
</protein>
<sequence length="154" mass="16393">LGIPLAFLAVLIIWFINNKTVFGYQSKAVGVNIKAAHFGGINTTSVILKTALISGGLAGLAGVGELCAIHYHLLMDISPGYGYSGIVIAMLGNLHPLGVVFASFFFSIVLVGAHTMSRMTGVPTYIAEVIQGMALIVMLISLLLTEYKIRVVRK</sequence>